<dbReference type="PANTHER" id="PTHR31350:SF21">
    <property type="entry name" value="F-BOX ONLY PROTEIN 21"/>
    <property type="match status" value="1"/>
</dbReference>
<feature type="domain" description="Protein SirB1 N-terminal" evidence="2">
    <location>
        <begin position="109"/>
        <end position="269"/>
    </location>
</feature>
<evidence type="ECO:0000313" key="3">
    <source>
        <dbReference type="EMBL" id="PZE16798.1"/>
    </source>
</evidence>
<gene>
    <name evidence="3" type="ORF">DNU06_11110</name>
</gene>
<dbReference type="Proteomes" id="UP000249248">
    <property type="component" value="Unassembled WGS sequence"/>
</dbReference>
<evidence type="ECO:0000313" key="4">
    <source>
        <dbReference type="Proteomes" id="UP000249248"/>
    </source>
</evidence>
<dbReference type="RefSeq" id="WP_111063407.1">
    <property type="nucleotide sequence ID" value="NZ_JBHUCU010000007.1"/>
</dbReference>
<dbReference type="PANTHER" id="PTHR31350">
    <property type="entry name" value="SI:DKEY-261L7.2"/>
    <property type="match status" value="1"/>
</dbReference>
<proteinExistence type="inferred from homology"/>
<organism evidence="3 4">
    <name type="scientific">Putridiphycobacter roseus</name>
    <dbReference type="NCBI Taxonomy" id="2219161"/>
    <lineage>
        <taxon>Bacteria</taxon>
        <taxon>Pseudomonadati</taxon>
        <taxon>Bacteroidota</taxon>
        <taxon>Flavobacteriia</taxon>
        <taxon>Flavobacteriales</taxon>
        <taxon>Crocinitomicaceae</taxon>
        <taxon>Putridiphycobacter</taxon>
    </lineage>
</organism>
<reference evidence="3 4" key="1">
    <citation type="submission" date="2018-06" db="EMBL/GenBank/DDBJ databases">
        <title>The draft genome sequence of Crocinitomix sp. SM1701.</title>
        <authorList>
            <person name="Zhang X."/>
        </authorList>
    </citation>
    <scope>NUCLEOTIDE SEQUENCE [LARGE SCALE GENOMIC DNA]</scope>
    <source>
        <strain evidence="3 4">SM1701</strain>
    </source>
</reference>
<dbReference type="OrthoDB" id="188084at2"/>
<dbReference type="EMBL" id="QKSB01000006">
    <property type="protein sequence ID" value="PZE16798.1"/>
    <property type="molecule type" value="Genomic_DNA"/>
</dbReference>
<comment type="caution">
    <text evidence="3">The sequence shown here is derived from an EMBL/GenBank/DDBJ whole genome shotgun (WGS) entry which is preliminary data.</text>
</comment>
<accession>A0A2W1NQ90</accession>
<comment type="similarity">
    <text evidence="1">Belongs to the UPF0162 family.</text>
</comment>
<dbReference type="AlphaFoldDB" id="A0A2W1NQ90"/>
<dbReference type="InterPro" id="IPR032698">
    <property type="entry name" value="SirB1_N"/>
</dbReference>
<protein>
    <recommendedName>
        <fullName evidence="2">Protein SirB1 N-terminal domain-containing protein</fullName>
    </recommendedName>
</protein>
<name>A0A2W1NQ90_9FLAO</name>
<dbReference type="Pfam" id="PF13369">
    <property type="entry name" value="Transglut_core2"/>
    <property type="match status" value="1"/>
</dbReference>
<keyword evidence="4" id="KW-1185">Reference proteome</keyword>
<evidence type="ECO:0000256" key="1">
    <source>
        <dbReference type="ARBA" id="ARBA00007100"/>
    </source>
</evidence>
<evidence type="ECO:0000259" key="2">
    <source>
        <dbReference type="Pfam" id="PF13369"/>
    </source>
</evidence>
<sequence length="295" mass="34461">MEHIFHIEQSEVNALIRLVEDPDPIVYSQVRHKLVSYGANVLPNIERTWLKESKNESHQSKLKDIINEIRLGELSEKLTKWKNSSNRDLLKGALIISQYQFPNINELMIEKEIEKIQQKVWLEINDSQTAYETVKVFNHVMFDILDFQGSRKNFFSPQNSFIYSVLRNKKGTPLSLSIIYSIVAQRLELPIYGVNLPNQFILGFVDENKTLKMLNIHSERNVLFYINPFAKGRIFDQNEIEAYLKSLNLPFDKAYYEPCSNTDILKRMLANLIFAYQKAGETDRVEELSQLKLIL</sequence>